<proteinExistence type="predicted"/>
<keyword evidence="10" id="KW-0325">Glycoprotein</keyword>
<comment type="cofactor">
    <cofactor evidence="13">
        <name>Zn(2+)</name>
        <dbReference type="ChEBI" id="CHEBI:29105"/>
    </cofactor>
    <text evidence="13">Binds one Zn(2+) ion per subunit.</text>
</comment>
<protein>
    <recommendedName>
        <fullName evidence="3">peptidylamidoglycolate lyase</fullName>
        <ecNumber evidence="3">4.3.2.5</ecNumber>
    </recommendedName>
</protein>
<dbReference type="Gene3D" id="2.120.10.30">
    <property type="entry name" value="TolB, C-terminal domain"/>
    <property type="match status" value="1"/>
</dbReference>
<evidence type="ECO:0000256" key="10">
    <source>
        <dbReference type="ARBA" id="ARBA00023180"/>
    </source>
</evidence>
<dbReference type="WBParaSite" id="DME_0000234401-mRNA-1">
    <property type="protein sequence ID" value="DME_0000234401-mRNA-1"/>
    <property type="gene ID" value="DME_0000234401"/>
</dbReference>
<feature type="binding site" evidence="13">
    <location>
        <position position="190"/>
    </location>
    <ligand>
        <name>Zn(2+)</name>
        <dbReference type="ChEBI" id="CHEBI:29105"/>
        <note>catalytic</note>
    </ligand>
</feature>
<evidence type="ECO:0000313" key="16">
    <source>
        <dbReference type="EMBL" id="VDN56731.1"/>
    </source>
</evidence>
<evidence type="ECO:0000256" key="15">
    <source>
        <dbReference type="PROSITE-ProRule" id="PRU00504"/>
    </source>
</evidence>
<evidence type="ECO:0000256" key="11">
    <source>
        <dbReference type="ARBA" id="ARBA00023239"/>
    </source>
</evidence>
<feature type="binding site" evidence="12">
    <location>
        <position position="157"/>
    </location>
    <ligand>
        <name>a protein</name>
        <dbReference type="ChEBI" id="CHEBI:16541"/>
    </ligand>
    <ligandPart>
        <name>C-terminal Xaa-(2S)-2-hydroxyglycine residue</name>
        <dbReference type="ChEBI" id="CHEBI:142768"/>
    </ligandPart>
</feature>
<dbReference type="GO" id="GO:0004598">
    <property type="term" value="F:peptidylamidoglycolate lyase activity"/>
    <property type="evidence" value="ECO:0007669"/>
    <property type="project" value="UniProtKB-EC"/>
</dbReference>
<name>A0A0N4U624_DRAME</name>
<dbReference type="STRING" id="318479.A0A0N4U624"/>
<evidence type="ECO:0000256" key="13">
    <source>
        <dbReference type="PIRSR" id="PIRSR600720-2"/>
    </source>
</evidence>
<gene>
    <name evidence="16" type="ORF">DME_LOCUS6704</name>
</gene>
<dbReference type="EMBL" id="UYYG01001156">
    <property type="protein sequence ID" value="VDN56731.1"/>
    <property type="molecule type" value="Genomic_DNA"/>
</dbReference>
<accession>A0A0N4U624</accession>
<dbReference type="CDD" id="cd14958">
    <property type="entry name" value="NHL_PAL_like"/>
    <property type="match status" value="1"/>
</dbReference>
<dbReference type="Proteomes" id="UP000274756">
    <property type="component" value="Unassembled WGS sequence"/>
</dbReference>
<keyword evidence="11" id="KW-0456">Lyase</keyword>
<keyword evidence="13" id="KW-0106">Calcium</keyword>
<evidence type="ECO:0000256" key="5">
    <source>
        <dbReference type="ARBA" id="ARBA00022723"/>
    </source>
</evidence>
<evidence type="ECO:0000256" key="4">
    <source>
        <dbReference type="ARBA" id="ARBA00022525"/>
    </source>
</evidence>
<evidence type="ECO:0000313" key="19">
    <source>
        <dbReference type="WBParaSite" id="DME_0000234401-mRNA-1"/>
    </source>
</evidence>
<dbReference type="FunFam" id="2.120.10.30:FF:000083">
    <property type="entry name" value="Peptidyl-glycine alpha-amidating monooxygenase B"/>
    <property type="match status" value="1"/>
</dbReference>
<organism evidence="17 19">
    <name type="scientific">Dracunculus medinensis</name>
    <name type="common">Guinea worm</name>
    <dbReference type="NCBI Taxonomy" id="318479"/>
    <lineage>
        <taxon>Eukaryota</taxon>
        <taxon>Metazoa</taxon>
        <taxon>Ecdysozoa</taxon>
        <taxon>Nematoda</taxon>
        <taxon>Chromadorea</taxon>
        <taxon>Rhabditida</taxon>
        <taxon>Spirurina</taxon>
        <taxon>Dracunculoidea</taxon>
        <taxon>Dracunculidae</taxon>
        <taxon>Dracunculus</taxon>
    </lineage>
</organism>
<sequence length="316" mass="34495">MGLPWPAAYNYPLYLLPVSKPIGQVSGLGVNSKGDLVAFHRADRIWDLSSFGRSNKFNSNLGPINANTIYVINKTGGVIGEYGKNIFYMPHGLSVDQEGNSWVTDVGRHQVMKFDKDYNLLLELGEKLVPGSDNDHFCMPTDVAIASNGDFFVADGYCNARIMKFNKSGKFVASFEHLKHTSESNFRVPHSIALIEDLNMLCVADRENNRIECFAAGLIGGPITPAGRIGKPITKAENIGPVYAIREKNHYLVGVTGSNGEDIEPQVFVVDMDNGHVNTFAKGIENAHSLAVSDDGTILIGQINPNQIIQLSLADQ</sequence>
<keyword evidence="7" id="KW-0677">Repeat</keyword>
<feature type="binding site" evidence="13">
    <location>
        <position position="28"/>
    </location>
    <ligand>
        <name>Ca(2+)</name>
        <dbReference type="ChEBI" id="CHEBI:29108"/>
        <note>structural</note>
    </ligand>
</feature>
<dbReference type="PRINTS" id="PR00790">
    <property type="entry name" value="PAMONOXGNASE"/>
</dbReference>
<evidence type="ECO:0000256" key="9">
    <source>
        <dbReference type="ARBA" id="ARBA00023157"/>
    </source>
</evidence>
<dbReference type="AlphaFoldDB" id="A0A0N4U624"/>
<feature type="binding site" evidence="13">
    <location>
        <position position="288"/>
    </location>
    <ligand>
        <name>Zn(2+)</name>
        <dbReference type="ChEBI" id="CHEBI:29105"/>
        <note>catalytic</note>
    </ligand>
</feature>
<dbReference type="InterPro" id="IPR001258">
    <property type="entry name" value="NHL_repeat"/>
</dbReference>
<reference evidence="19" key="1">
    <citation type="submission" date="2017-02" db="UniProtKB">
        <authorList>
            <consortium name="WormBaseParasite"/>
        </authorList>
    </citation>
    <scope>IDENTIFICATION</scope>
</reference>
<keyword evidence="4" id="KW-0964">Secreted</keyword>
<feature type="binding site" evidence="13">
    <location>
        <position position="93"/>
    </location>
    <ligand>
        <name>Ca(2+)</name>
        <dbReference type="ChEBI" id="CHEBI:29108"/>
        <note>structural</note>
    </ligand>
</feature>
<dbReference type="EC" id="4.3.2.5" evidence="3"/>
<dbReference type="InterPro" id="IPR011042">
    <property type="entry name" value="6-blade_b-propeller_TolB-like"/>
</dbReference>
<evidence type="ECO:0000256" key="3">
    <source>
        <dbReference type="ARBA" id="ARBA00012343"/>
    </source>
</evidence>
<dbReference type="Pfam" id="PF01436">
    <property type="entry name" value="NHL"/>
    <property type="match status" value="3"/>
</dbReference>
<evidence type="ECO:0000256" key="1">
    <source>
        <dbReference type="ARBA" id="ARBA00000686"/>
    </source>
</evidence>
<dbReference type="InterPro" id="IPR000720">
    <property type="entry name" value="PHM/PAL"/>
</dbReference>
<keyword evidence="18" id="KW-1185">Reference proteome</keyword>
<feature type="binding site" evidence="12">
    <location>
        <position position="206"/>
    </location>
    <ligand>
        <name>a protein</name>
        <dbReference type="ChEBI" id="CHEBI:16541"/>
    </ligand>
    <ligandPart>
        <name>C-terminal Xaa-(2S)-2-hydroxyglycine residue</name>
        <dbReference type="ChEBI" id="CHEBI:142768"/>
    </ligandPart>
</feature>
<feature type="disulfide bond" evidence="14">
    <location>
        <begin position="202"/>
        <end position="213"/>
    </location>
</feature>
<keyword evidence="5 13" id="KW-0479">Metal-binding</keyword>
<evidence type="ECO:0000256" key="14">
    <source>
        <dbReference type="PIRSR" id="PIRSR600720-3"/>
    </source>
</evidence>
<evidence type="ECO:0000256" key="8">
    <source>
        <dbReference type="ARBA" id="ARBA00022833"/>
    </source>
</evidence>
<reference evidence="16 18" key="2">
    <citation type="submission" date="2018-11" db="EMBL/GenBank/DDBJ databases">
        <authorList>
            <consortium name="Pathogen Informatics"/>
        </authorList>
    </citation>
    <scope>NUCLEOTIDE SEQUENCE [LARGE SCALE GENOMIC DNA]</scope>
</reference>
<dbReference type="PROSITE" id="PS51125">
    <property type="entry name" value="NHL"/>
    <property type="match status" value="2"/>
</dbReference>
<evidence type="ECO:0000313" key="18">
    <source>
        <dbReference type="Proteomes" id="UP000274756"/>
    </source>
</evidence>
<feature type="repeat" description="NHL" evidence="15">
    <location>
        <begin position="76"/>
        <end position="117"/>
    </location>
</feature>
<dbReference type="GO" id="GO:0005576">
    <property type="term" value="C:extracellular region"/>
    <property type="evidence" value="ECO:0007669"/>
    <property type="project" value="UniProtKB-SubCell"/>
</dbReference>
<keyword evidence="8 13" id="KW-0862">Zinc</keyword>
<evidence type="ECO:0000256" key="6">
    <source>
        <dbReference type="ARBA" id="ARBA00022729"/>
    </source>
</evidence>
<feature type="disulfide bond" evidence="14">
    <location>
        <begin position="138"/>
        <end position="158"/>
    </location>
</feature>
<feature type="binding site" evidence="12">
    <location>
        <position position="41"/>
    </location>
    <ligand>
        <name>a protein</name>
        <dbReference type="ChEBI" id="CHEBI:16541"/>
    </ligand>
    <ligandPart>
        <name>C-terminal Xaa-(2S)-2-hydroxyglycine residue</name>
        <dbReference type="ChEBI" id="CHEBI:142768"/>
    </ligandPart>
</feature>
<dbReference type="GO" id="GO:0006518">
    <property type="term" value="P:peptide metabolic process"/>
    <property type="evidence" value="ECO:0007669"/>
    <property type="project" value="InterPro"/>
</dbReference>
<keyword evidence="9 14" id="KW-1015">Disulfide bond</keyword>
<comment type="subcellular location">
    <subcellularLocation>
        <location evidence="2">Secreted</location>
    </subcellularLocation>
</comment>
<dbReference type="PANTHER" id="PTHR10680">
    <property type="entry name" value="PEPTIDYL-GLYCINE ALPHA-AMIDATING MONOOXYGENASE"/>
    <property type="match status" value="1"/>
</dbReference>
<feature type="repeat" description="NHL" evidence="15">
    <location>
        <begin position="124"/>
        <end position="168"/>
    </location>
</feature>
<evidence type="ECO:0000256" key="2">
    <source>
        <dbReference type="ARBA" id="ARBA00004613"/>
    </source>
</evidence>
<evidence type="ECO:0000313" key="17">
    <source>
        <dbReference type="Proteomes" id="UP000038040"/>
    </source>
</evidence>
<dbReference type="Proteomes" id="UP000038040">
    <property type="component" value="Unplaced"/>
</dbReference>
<dbReference type="GO" id="GO:0046872">
    <property type="term" value="F:metal ion binding"/>
    <property type="evidence" value="ECO:0007669"/>
    <property type="project" value="UniProtKB-KW"/>
</dbReference>
<evidence type="ECO:0000256" key="12">
    <source>
        <dbReference type="PIRSR" id="PIRSR600720-1"/>
    </source>
</evidence>
<comment type="catalytic activity">
    <reaction evidence="1">
        <text>a [peptide]-C-terminal (2S)-2-hydroxyglycine = a [peptide]-C-terminal amide + glyoxylate</text>
        <dbReference type="Rhea" id="RHEA:20924"/>
        <dbReference type="Rhea" id="RHEA-COMP:13485"/>
        <dbReference type="Rhea" id="RHEA-COMP:15321"/>
        <dbReference type="ChEBI" id="CHEBI:36655"/>
        <dbReference type="ChEBI" id="CHEBI:137001"/>
        <dbReference type="ChEBI" id="CHEBI:142768"/>
        <dbReference type="EC" id="4.3.2.5"/>
    </reaction>
</comment>
<dbReference type="GO" id="GO:0016020">
    <property type="term" value="C:membrane"/>
    <property type="evidence" value="ECO:0007669"/>
    <property type="project" value="InterPro"/>
</dbReference>
<dbReference type="SUPFAM" id="SSF63829">
    <property type="entry name" value="Calcium-dependent phosphotriesterase"/>
    <property type="match status" value="1"/>
</dbReference>
<keyword evidence="6" id="KW-0732">Signal</keyword>
<dbReference type="PANTHER" id="PTHR10680:SF36">
    <property type="entry name" value="PEPTIDYL-ALPHA-HYDROXYGLYCINE ALPHA-AMIDATING LYASE 1"/>
    <property type="match status" value="1"/>
</dbReference>
<feature type="binding site" evidence="13">
    <location>
        <position position="91"/>
    </location>
    <ligand>
        <name>Zn(2+)</name>
        <dbReference type="ChEBI" id="CHEBI:29105"/>
        <note>catalytic</note>
    </ligand>
</feature>
<dbReference type="OrthoDB" id="10018185at2759"/>
<evidence type="ECO:0000256" key="7">
    <source>
        <dbReference type="ARBA" id="ARBA00022737"/>
    </source>
</evidence>